<evidence type="ECO:0000256" key="4">
    <source>
        <dbReference type="ARBA" id="ARBA00023163"/>
    </source>
</evidence>
<dbReference type="InterPro" id="IPR022003">
    <property type="entry name" value="RST"/>
</dbReference>
<dbReference type="Gramene" id="OMO64406">
    <property type="protein sequence ID" value="OMO64406"/>
    <property type="gene ID" value="CCACVL1_21787"/>
</dbReference>
<dbReference type="InterPro" id="IPR009072">
    <property type="entry name" value="Histone-fold"/>
</dbReference>
<feature type="compositionally biased region" description="Polar residues" evidence="7">
    <location>
        <begin position="321"/>
        <end position="333"/>
    </location>
</feature>
<dbReference type="CDD" id="cd08045">
    <property type="entry name" value="HFD_TAF4"/>
    <property type="match status" value="1"/>
</dbReference>
<feature type="compositionally biased region" description="Polar residues" evidence="7">
    <location>
        <begin position="610"/>
        <end position="619"/>
    </location>
</feature>
<name>A0A1R3H2D5_COCAP</name>
<dbReference type="PANTHER" id="PTHR15138">
    <property type="entry name" value="TRANSCRIPTION INITIATION FACTOR TFIID SUBUNIT 4"/>
    <property type="match status" value="1"/>
</dbReference>
<evidence type="ECO:0000256" key="5">
    <source>
        <dbReference type="ARBA" id="ARBA00023242"/>
    </source>
</evidence>
<dbReference type="GO" id="GO:0046982">
    <property type="term" value="F:protein heterodimerization activity"/>
    <property type="evidence" value="ECO:0007669"/>
    <property type="project" value="InterPro"/>
</dbReference>
<keyword evidence="4" id="KW-0804">Transcription</keyword>
<protein>
    <submittedName>
        <fullName evidence="9">Transcription initiation factor TFIID component TAF4</fullName>
    </submittedName>
</protein>
<feature type="region of interest" description="Disordered" evidence="7">
    <location>
        <begin position="321"/>
        <end position="394"/>
    </location>
</feature>
<dbReference type="Pfam" id="PF05236">
    <property type="entry name" value="TAF4"/>
    <property type="match status" value="1"/>
</dbReference>
<feature type="compositionally biased region" description="Basic and acidic residues" evidence="7">
    <location>
        <begin position="545"/>
        <end position="565"/>
    </location>
</feature>
<dbReference type="GO" id="GO:0006367">
    <property type="term" value="P:transcription initiation at RNA polymerase II promoter"/>
    <property type="evidence" value="ECO:0007669"/>
    <property type="project" value="TreeGrafter"/>
</dbReference>
<feature type="region of interest" description="Disordered" evidence="7">
    <location>
        <begin position="542"/>
        <end position="565"/>
    </location>
</feature>
<keyword evidence="9" id="KW-0648">Protein biosynthesis</keyword>
<dbReference type="GO" id="GO:0016251">
    <property type="term" value="F:RNA polymerase II general transcription initiation factor activity"/>
    <property type="evidence" value="ECO:0007669"/>
    <property type="project" value="TreeGrafter"/>
</dbReference>
<evidence type="ECO:0000313" key="9">
    <source>
        <dbReference type="EMBL" id="OMO64406.1"/>
    </source>
</evidence>
<organism evidence="9 10">
    <name type="scientific">Corchorus capsularis</name>
    <name type="common">Jute</name>
    <dbReference type="NCBI Taxonomy" id="210143"/>
    <lineage>
        <taxon>Eukaryota</taxon>
        <taxon>Viridiplantae</taxon>
        <taxon>Streptophyta</taxon>
        <taxon>Embryophyta</taxon>
        <taxon>Tracheophyta</taxon>
        <taxon>Spermatophyta</taxon>
        <taxon>Magnoliopsida</taxon>
        <taxon>eudicotyledons</taxon>
        <taxon>Gunneridae</taxon>
        <taxon>Pentapetalae</taxon>
        <taxon>rosids</taxon>
        <taxon>malvids</taxon>
        <taxon>Malvales</taxon>
        <taxon>Malvaceae</taxon>
        <taxon>Grewioideae</taxon>
        <taxon>Apeibeae</taxon>
        <taxon>Corchorus</taxon>
    </lineage>
</organism>
<comment type="subcellular location">
    <subcellularLocation>
        <location evidence="1">Nucleus</location>
    </subcellularLocation>
</comment>
<evidence type="ECO:0000256" key="6">
    <source>
        <dbReference type="ARBA" id="ARBA00058775"/>
    </source>
</evidence>
<dbReference type="PROSITE" id="PS51879">
    <property type="entry name" value="RST"/>
    <property type="match status" value="1"/>
</dbReference>
<feature type="region of interest" description="Disordered" evidence="7">
    <location>
        <begin position="602"/>
        <end position="644"/>
    </location>
</feature>
<keyword evidence="3" id="KW-0805">Transcription regulation</keyword>
<keyword evidence="9" id="KW-0396">Initiation factor</keyword>
<dbReference type="Proteomes" id="UP000188268">
    <property type="component" value="Unassembled WGS sequence"/>
</dbReference>
<evidence type="ECO:0000256" key="3">
    <source>
        <dbReference type="ARBA" id="ARBA00023015"/>
    </source>
</evidence>
<evidence type="ECO:0000256" key="1">
    <source>
        <dbReference type="ARBA" id="ARBA00004123"/>
    </source>
</evidence>
<dbReference type="GO" id="GO:0005669">
    <property type="term" value="C:transcription factor TFIID complex"/>
    <property type="evidence" value="ECO:0007669"/>
    <property type="project" value="InterPro"/>
</dbReference>
<accession>A0A1R3H2D5</accession>
<comment type="similarity">
    <text evidence="2">Belongs to the TAF4 family.</text>
</comment>
<sequence length="644" mass="70762">MSASLLHVLEGGFSTSQPSDSDDQGVWQGSNQSGRQDSKTVDFHSQQSLGSVLPSGSILGNPQRQPNDELHNFSLSEQIAGQTQGMKNSQMNAIPLSESQGSEPQKMDDIPFSRLMPILLPRVDKDKAMQLRNLYAKTKEKVITNKELVKHMKDMVGKAMLESAVMEMRSHSQMDHKSDSHIGVQQIQISSSSSRAMNQERDCSSISGQLQALNKQQKIPFTSHSAADVNSSGSTLKSQPHDSQMMSGPNCQEQNSVDDPIKKHRYIVPGNCRIYKEEDYRKQISVGLGAELQSKSHSSTPQGPFVQGNAILETSKNTTNLMPMNPVSPSLSPQVEHVVPLSSQNSSDNSPAGVKARTPRKRCPAAAGQKKRQKKSLQALSSSPPLPSKKQKVSGAFSDQSIPLVLNHVVNLQEEEEQLFAGLKGESQVSEASRSILHEEERGILLKNPLQKKLSEIMVKHGLKNIGNDVEQCLSLSVEERLRGLICNLIKVSKERADAEKPMHLKHITSDIGQQIKRLNSEAKKEWEKKQVEDEKVQTVLDEPEGTRVHGEKGKNKGQEKPVKKMNDNIDKMRTAAAANVVVRDAVGGEDVLSKWKLMAEQARNKRDAASTSLAGDGTSTKDNRETEKRGPLNPSTSGKLDTP</sequence>
<dbReference type="AlphaFoldDB" id="A0A1R3H2D5"/>
<comment type="caution">
    <text evidence="9">The sequence shown here is derived from an EMBL/GenBank/DDBJ whole genome shotgun (WGS) entry which is preliminary data.</text>
</comment>
<evidence type="ECO:0000259" key="8">
    <source>
        <dbReference type="PROSITE" id="PS51879"/>
    </source>
</evidence>
<feature type="region of interest" description="Disordered" evidence="7">
    <location>
        <begin position="223"/>
        <end position="257"/>
    </location>
</feature>
<dbReference type="InterPro" id="IPR045144">
    <property type="entry name" value="TAF4"/>
</dbReference>
<evidence type="ECO:0000256" key="2">
    <source>
        <dbReference type="ARBA" id="ARBA00006178"/>
    </source>
</evidence>
<evidence type="ECO:0000313" key="10">
    <source>
        <dbReference type="Proteomes" id="UP000188268"/>
    </source>
</evidence>
<dbReference type="GO" id="GO:0003677">
    <property type="term" value="F:DNA binding"/>
    <property type="evidence" value="ECO:0007669"/>
    <property type="project" value="TreeGrafter"/>
</dbReference>
<dbReference type="GO" id="GO:0003743">
    <property type="term" value="F:translation initiation factor activity"/>
    <property type="evidence" value="ECO:0007669"/>
    <property type="project" value="UniProtKB-KW"/>
</dbReference>
<proteinExistence type="inferred from homology"/>
<dbReference type="FunFam" id="1.10.20.10:FF:000015">
    <property type="entry name" value="Transcription initiation factor TFIID subunit 4B"/>
    <property type="match status" value="1"/>
</dbReference>
<dbReference type="PANTHER" id="PTHR15138:SF14">
    <property type="entry name" value="TRANSCRIPTION INITIATION FACTOR TFIID SUBUNIT 4"/>
    <property type="match status" value="1"/>
</dbReference>
<dbReference type="Pfam" id="PF12174">
    <property type="entry name" value="RST"/>
    <property type="match status" value="1"/>
</dbReference>
<reference evidence="9 10" key="1">
    <citation type="submission" date="2013-09" db="EMBL/GenBank/DDBJ databases">
        <title>Corchorus capsularis genome sequencing.</title>
        <authorList>
            <person name="Alam M."/>
            <person name="Haque M.S."/>
            <person name="Islam M.S."/>
            <person name="Emdad E.M."/>
            <person name="Islam M.M."/>
            <person name="Ahmed B."/>
            <person name="Halim A."/>
            <person name="Hossen Q.M.M."/>
            <person name="Hossain M.Z."/>
            <person name="Ahmed R."/>
            <person name="Khan M.M."/>
            <person name="Islam R."/>
            <person name="Rashid M.M."/>
            <person name="Khan S.A."/>
            <person name="Rahman M.S."/>
            <person name="Alam M."/>
        </authorList>
    </citation>
    <scope>NUCLEOTIDE SEQUENCE [LARGE SCALE GENOMIC DNA]</scope>
    <source>
        <strain evidence="10">cv. CVL-1</strain>
        <tissue evidence="9">Whole seedling</tissue>
    </source>
</reference>
<feature type="region of interest" description="Disordered" evidence="7">
    <location>
        <begin position="1"/>
        <end position="69"/>
    </location>
</feature>
<keyword evidence="10" id="KW-1185">Reference proteome</keyword>
<keyword evidence="5" id="KW-0539">Nucleus</keyword>
<dbReference type="InterPro" id="IPR007900">
    <property type="entry name" value="TAF4_C"/>
</dbReference>
<evidence type="ECO:0000256" key="7">
    <source>
        <dbReference type="SAM" id="MobiDB-lite"/>
    </source>
</evidence>
<feature type="compositionally biased region" description="Polar residues" evidence="7">
    <location>
        <begin position="634"/>
        <end position="644"/>
    </location>
</feature>
<dbReference type="STRING" id="210143.A0A1R3H2D5"/>
<feature type="compositionally biased region" description="Basic residues" evidence="7">
    <location>
        <begin position="357"/>
        <end position="375"/>
    </location>
</feature>
<feature type="compositionally biased region" description="Polar residues" evidence="7">
    <location>
        <begin position="341"/>
        <end position="350"/>
    </location>
</feature>
<dbReference type="OMA" id="DENASCC"/>
<feature type="domain" description="RST" evidence="8">
    <location>
        <begin position="103"/>
        <end position="174"/>
    </location>
</feature>
<gene>
    <name evidence="9" type="ORF">CCACVL1_21787</name>
</gene>
<dbReference type="OrthoDB" id="21060at2759"/>
<comment type="function">
    <text evidence="6">TAFs are components of the transcription factor IID (TFIID) complex that is essential for mediating regulation of RNA polymerase transcription.</text>
</comment>
<dbReference type="EMBL" id="AWWV01012809">
    <property type="protein sequence ID" value="OMO64406.1"/>
    <property type="molecule type" value="Genomic_DNA"/>
</dbReference>
<dbReference type="Gene3D" id="1.10.20.10">
    <property type="entry name" value="Histone, subunit A"/>
    <property type="match status" value="1"/>
</dbReference>
<feature type="compositionally biased region" description="Basic and acidic residues" evidence="7">
    <location>
        <begin position="620"/>
        <end position="631"/>
    </location>
</feature>